<organism evidence="3 4">
    <name type="scientific">Comamonas resistens</name>
    <dbReference type="NCBI Taxonomy" id="3046670"/>
    <lineage>
        <taxon>Bacteria</taxon>
        <taxon>Pseudomonadati</taxon>
        <taxon>Pseudomonadota</taxon>
        <taxon>Betaproteobacteria</taxon>
        <taxon>Burkholderiales</taxon>
        <taxon>Comamonadaceae</taxon>
        <taxon>Comamonas</taxon>
    </lineage>
</organism>
<dbReference type="InterPro" id="IPR012373">
    <property type="entry name" value="Ferrdict_sens_TM"/>
</dbReference>
<sequence>MSATDGVSRAMVSSVRPYGPIDSRILDEAADWLVRLHDQELSAAERADFERWHACSEAHRQAWARAELLMNQFGELSARWAMPVLDRPVRHAAASRRKVVAKLALLLAVAPAGWLGWRVVDTQGWSADMRTATGEQRRLTMADGSRLLLDTNTAVDIAFDSKQRLIHLRYGAISIETAPDPSGLQRSFAVQTSRGRLRALGTRFTVRSTEAAVHLAVTEGAVEVTLSGELAPHAVVQAGQQTELSKQGLAPLTPLSPPQQAWVHGMLMADALSLTDVCAELSRYRSGILQCAPEVAGLRVSGAYPLTDIDRALAMLEATYPIQVRQRWRGHWVTLLPR</sequence>
<evidence type="ECO:0000313" key="3">
    <source>
        <dbReference type="EMBL" id="WHS63612.1"/>
    </source>
</evidence>
<dbReference type="PIRSF" id="PIRSF018266">
    <property type="entry name" value="FecR"/>
    <property type="match status" value="1"/>
</dbReference>
<dbReference type="InterPro" id="IPR006860">
    <property type="entry name" value="FecR"/>
</dbReference>
<dbReference type="Proteomes" id="UP001240697">
    <property type="component" value="Chromosome"/>
</dbReference>
<dbReference type="RefSeq" id="WP_283484768.1">
    <property type="nucleotide sequence ID" value="NZ_CP125947.1"/>
</dbReference>
<proteinExistence type="predicted"/>
<dbReference type="Gene3D" id="2.60.120.1440">
    <property type="match status" value="1"/>
</dbReference>
<keyword evidence="4" id="KW-1185">Reference proteome</keyword>
<protein>
    <submittedName>
        <fullName evidence="3">FecR domain-containing protein</fullName>
    </submittedName>
</protein>
<dbReference type="InterPro" id="IPR032623">
    <property type="entry name" value="FecR_N"/>
</dbReference>
<dbReference type="Pfam" id="PF04773">
    <property type="entry name" value="FecR"/>
    <property type="match status" value="1"/>
</dbReference>
<accession>A0ABY8SKJ2</accession>
<name>A0ABY8SKJ2_9BURK</name>
<dbReference type="PANTHER" id="PTHR30273:SF2">
    <property type="entry name" value="PROTEIN FECR"/>
    <property type="match status" value="1"/>
</dbReference>
<dbReference type="PANTHER" id="PTHR30273">
    <property type="entry name" value="PERIPLASMIC SIGNAL SENSOR AND SIGMA FACTOR ACTIVATOR FECR-RELATED"/>
    <property type="match status" value="1"/>
</dbReference>
<evidence type="ECO:0000259" key="1">
    <source>
        <dbReference type="Pfam" id="PF04773"/>
    </source>
</evidence>
<evidence type="ECO:0000259" key="2">
    <source>
        <dbReference type="Pfam" id="PF16220"/>
    </source>
</evidence>
<gene>
    <name evidence="3" type="ORF">QMY55_13775</name>
</gene>
<reference evidence="3 4" key="1">
    <citation type="submission" date="2023-05" db="EMBL/GenBank/DDBJ databases">
        <authorList>
            <person name="Yin Y."/>
            <person name="Lu Z."/>
        </authorList>
    </citation>
    <scope>NUCLEOTIDE SEQUENCE [LARGE SCALE GENOMIC DNA]</scope>
    <source>
        <strain evidence="3 4">ZM22</strain>
    </source>
</reference>
<dbReference type="EMBL" id="CP125947">
    <property type="protein sequence ID" value="WHS63612.1"/>
    <property type="molecule type" value="Genomic_DNA"/>
</dbReference>
<feature type="domain" description="FecR N-terminal" evidence="2">
    <location>
        <begin position="27"/>
        <end position="68"/>
    </location>
</feature>
<dbReference type="Pfam" id="PF16220">
    <property type="entry name" value="DUF4880"/>
    <property type="match status" value="1"/>
</dbReference>
<feature type="domain" description="FecR protein" evidence="1">
    <location>
        <begin position="128"/>
        <end position="223"/>
    </location>
</feature>
<evidence type="ECO:0000313" key="4">
    <source>
        <dbReference type="Proteomes" id="UP001240697"/>
    </source>
</evidence>